<organism evidence="14 15">
    <name type="scientific">Lophiostoma macrostomum CBS 122681</name>
    <dbReference type="NCBI Taxonomy" id="1314788"/>
    <lineage>
        <taxon>Eukaryota</taxon>
        <taxon>Fungi</taxon>
        <taxon>Dikarya</taxon>
        <taxon>Ascomycota</taxon>
        <taxon>Pezizomycotina</taxon>
        <taxon>Dothideomycetes</taxon>
        <taxon>Pleosporomycetidae</taxon>
        <taxon>Pleosporales</taxon>
        <taxon>Lophiostomataceae</taxon>
        <taxon>Lophiostoma</taxon>
    </lineage>
</organism>
<dbReference type="InterPro" id="IPR007012">
    <property type="entry name" value="PolA_pol_cen_dom"/>
</dbReference>
<reference evidence="14" key="1">
    <citation type="journal article" date="2020" name="Stud. Mycol.">
        <title>101 Dothideomycetes genomes: a test case for predicting lifestyles and emergence of pathogens.</title>
        <authorList>
            <person name="Haridas S."/>
            <person name="Albert R."/>
            <person name="Binder M."/>
            <person name="Bloem J."/>
            <person name="Labutti K."/>
            <person name="Salamov A."/>
            <person name="Andreopoulos B."/>
            <person name="Baker S."/>
            <person name="Barry K."/>
            <person name="Bills G."/>
            <person name="Bluhm B."/>
            <person name="Cannon C."/>
            <person name="Castanera R."/>
            <person name="Culley D."/>
            <person name="Daum C."/>
            <person name="Ezra D."/>
            <person name="Gonzalez J."/>
            <person name="Henrissat B."/>
            <person name="Kuo A."/>
            <person name="Liang C."/>
            <person name="Lipzen A."/>
            <person name="Lutzoni F."/>
            <person name="Magnuson J."/>
            <person name="Mondo S."/>
            <person name="Nolan M."/>
            <person name="Ohm R."/>
            <person name="Pangilinan J."/>
            <person name="Park H.-J."/>
            <person name="Ramirez L."/>
            <person name="Alfaro M."/>
            <person name="Sun H."/>
            <person name="Tritt A."/>
            <person name="Yoshinaga Y."/>
            <person name="Zwiers L.-H."/>
            <person name="Turgeon B."/>
            <person name="Goodwin S."/>
            <person name="Spatafora J."/>
            <person name="Crous P."/>
            <person name="Grigoriev I."/>
        </authorList>
    </citation>
    <scope>NUCLEOTIDE SEQUENCE</scope>
    <source>
        <strain evidence="14">CBS 122681</strain>
    </source>
</reference>
<dbReference type="PANTHER" id="PTHR10682">
    <property type="entry name" value="POLY A POLYMERASE"/>
    <property type="match status" value="1"/>
</dbReference>
<keyword evidence="15" id="KW-1185">Reference proteome</keyword>
<keyword evidence="8" id="KW-0539">Nucleus</keyword>
<sequence length="1215" mass="136547">MAASEGTSPSSIAVSSFDTALCIIPPPDQSRAMDQLRSLYDKAYGKWPPHVNVIYPFVTPELLTEAKNRIEARIARGKLDGSHDVFLNQAGSFSHRNSHTVFLQSSSTQCLDALRSMALEALGQTPSTYNFHLTIGQSEDQHESSRDFLLSKARLIPKVEIRPDLNLAILVRERTPGQTQDASRMRLWSILSFPSLSMKTASPLIEYWLPRSNQSDKALYSPDSVLESDPDERVETALYSRSIQPGTTYHYDGYSERWLVNTLTSTCAFTSSDLKVSSYNVLVDCEYPPSRDRDPLLLHAILSGPASADIIILQEVSDDFLSYLLADSRVQKHYLFSTHGPPEQPDIGPLPSLRNVVMLSRLPFSWEFVPFHRRHKGAVVAKFDTGASSSLVVAGIHLTCGLTDGSVAAKRVQLHNVIDHLKRNHSSSSWIIAGDFNITTSVYVIETALKNNSISQHATEILASIQTTISEAGLLDAWTVSRIQATDNTLTMESDDLFEGEESATYNPRENQLAAATSGTSNNRPQRYDRILVRPESSLRVAQFNQFGLSTEQNGQQIVPSDHFGIRATMRLFTSSRTSDAASVSSLRQTPIRSRFAESLLADTSSMHHALEINQMVPTTDEQHEREDAFSLLKAVLTGSSTQFFTSDIPMVIVPVGSYALGVWTSSSDIDCLCIGSISSKMFFKLAKQRINRADAQGVRLIRRVDANTGTMLELSVNGVAFDLQYCPAARIVERWPEFHSLHHSDPIFNLSMLSLRKLKPYRDISYILRTVPSLATFRLAHRCIKLWTVQRGLYSSKFGFLGGIHITLMLSWLHKQMTLDHGTVSAADLVCSFFHHYSTFDWKNEVVYDSFFHNTKPKYQRNVREPMVILGFHNPNANVAHTSTSPGLYVLIKEFKMADEYLCEEGMSWDCFLGQRVAHIPSSPNTGMEGFLASHDSYAQINIQYWGRSLAKGKGLVGWVESRSLSLVVDIHKSLPDLSVRIWPARFTDLESSDTVQYYQGCYLIGLSRKFCADTYANKEDKVLAKQSLLQTFSRFLDQLHAEDKYYDSSTSWIGISLVKPSDVKDLRLDSRDWGDYEADLGEDSEDEVEIGENQDDDDSPASQKLPLRIAPSSSNTPVSTKKLRPASDILNRLRWDSNLDPSEYIIGYEDRFLGAKETSLERWKTEQTDEEFIPQHRILYFKRKSDGMVVWERRTRIDMVFGSGEGVGQTDRN</sequence>
<dbReference type="PANTHER" id="PTHR10682:SF23">
    <property type="entry name" value="POLYNUCLEOTIDE ADENYLYLTRANSFERASE"/>
    <property type="match status" value="1"/>
</dbReference>
<feature type="compositionally biased region" description="Acidic residues" evidence="9">
    <location>
        <begin position="1079"/>
        <end position="1101"/>
    </location>
</feature>
<feature type="domain" description="MJ1316 RNA cyclic group end recognition" evidence="12">
    <location>
        <begin position="1125"/>
        <end position="1195"/>
    </location>
</feature>
<dbReference type="SUPFAM" id="SSF81631">
    <property type="entry name" value="PAP/OAS1 substrate-binding domain"/>
    <property type="match status" value="1"/>
</dbReference>
<dbReference type="Pfam" id="PF03372">
    <property type="entry name" value="Exo_endo_phos"/>
    <property type="match status" value="1"/>
</dbReference>
<dbReference type="InterPro" id="IPR036691">
    <property type="entry name" value="Endo/exonu/phosph_ase_sf"/>
</dbReference>
<dbReference type="OrthoDB" id="10263155at2759"/>
<evidence type="ECO:0000256" key="4">
    <source>
        <dbReference type="ARBA" id="ARBA00022664"/>
    </source>
</evidence>
<dbReference type="GO" id="GO:0003723">
    <property type="term" value="F:RNA binding"/>
    <property type="evidence" value="ECO:0007669"/>
    <property type="project" value="InterPro"/>
</dbReference>
<evidence type="ECO:0000256" key="3">
    <source>
        <dbReference type="ARBA" id="ARBA00012388"/>
    </source>
</evidence>
<protein>
    <recommendedName>
        <fullName evidence="3">polynucleotide adenylyltransferase</fullName>
        <ecNumber evidence="3">2.7.7.19</ecNumber>
    </recommendedName>
</protein>
<evidence type="ECO:0000259" key="13">
    <source>
        <dbReference type="Pfam" id="PF04928"/>
    </source>
</evidence>
<evidence type="ECO:0000256" key="1">
    <source>
        <dbReference type="ARBA" id="ARBA00004123"/>
    </source>
</evidence>
<dbReference type="Gene3D" id="1.10.1410.10">
    <property type="match status" value="1"/>
</dbReference>
<feature type="compositionally biased region" description="Polar residues" evidence="9">
    <location>
        <begin position="504"/>
        <end position="525"/>
    </location>
</feature>
<feature type="domain" description="Poly(A) polymerase central" evidence="13">
    <location>
        <begin position="777"/>
        <end position="901"/>
    </location>
</feature>
<keyword evidence="6" id="KW-0547">Nucleotide-binding</keyword>
<evidence type="ECO:0000259" key="10">
    <source>
        <dbReference type="Pfam" id="PF01909"/>
    </source>
</evidence>
<dbReference type="InterPro" id="IPR002934">
    <property type="entry name" value="Polymerase_NTP_transf_dom"/>
</dbReference>
<evidence type="ECO:0000259" key="12">
    <source>
        <dbReference type="Pfam" id="PF04457"/>
    </source>
</evidence>
<dbReference type="GO" id="GO:1990817">
    <property type="term" value="F:poly(A) RNA polymerase activity"/>
    <property type="evidence" value="ECO:0007669"/>
    <property type="project" value="UniProtKB-EC"/>
</dbReference>
<dbReference type="Gene3D" id="3.90.1140.10">
    <property type="entry name" value="Cyclic phosphodiesterase"/>
    <property type="match status" value="1"/>
</dbReference>
<evidence type="ECO:0000313" key="14">
    <source>
        <dbReference type="EMBL" id="KAF2657831.1"/>
    </source>
</evidence>
<evidence type="ECO:0000256" key="6">
    <source>
        <dbReference type="ARBA" id="ARBA00022741"/>
    </source>
</evidence>
<dbReference type="Gene3D" id="3.30.460.10">
    <property type="entry name" value="Beta Polymerase, domain 2"/>
    <property type="match status" value="1"/>
</dbReference>
<dbReference type="EMBL" id="MU004321">
    <property type="protein sequence ID" value="KAF2657831.1"/>
    <property type="molecule type" value="Genomic_DNA"/>
</dbReference>
<gene>
    <name evidence="14" type="ORF">K491DRAFT_676952</name>
</gene>
<dbReference type="SUPFAM" id="SSF56219">
    <property type="entry name" value="DNase I-like"/>
    <property type="match status" value="1"/>
</dbReference>
<dbReference type="GO" id="GO:0005524">
    <property type="term" value="F:ATP binding"/>
    <property type="evidence" value="ECO:0007669"/>
    <property type="project" value="UniProtKB-KW"/>
</dbReference>
<accession>A0A6A6TET8</accession>
<dbReference type="GO" id="GO:0005634">
    <property type="term" value="C:nucleus"/>
    <property type="evidence" value="ECO:0007669"/>
    <property type="project" value="UniProtKB-SubCell"/>
</dbReference>
<keyword evidence="4" id="KW-0507">mRNA processing</keyword>
<keyword evidence="5" id="KW-0808">Transferase</keyword>
<keyword evidence="7" id="KW-0067">ATP-binding</keyword>
<name>A0A6A6TET8_9PLEO</name>
<comment type="subcellular location">
    <subcellularLocation>
        <location evidence="1">Nucleus</location>
    </subcellularLocation>
</comment>
<evidence type="ECO:0000259" key="11">
    <source>
        <dbReference type="Pfam" id="PF03372"/>
    </source>
</evidence>
<dbReference type="AlphaFoldDB" id="A0A6A6TET8"/>
<dbReference type="Pfam" id="PF13563">
    <property type="entry name" value="2_5_RNA_ligase2"/>
    <property type="match status" value="1"/>
</dbReference>
<comment type="similarity">
    <text evidence="2">Belongs to the poly(A) polymerase family.</text>
</comment>
<evidence type="ECO:0000256" key="8">
    <source>
        <dbReference type="ARBA" id="ARBA00023242"/>
    </source>
</evidence>
<dbReference type="Gene3D" id="3.60.10.10">
    <property type="entry name" value="Endonuclease/exonuclease/phosphatase"/>
    <property type="match status" value="1"/>
</dbReference>
<dbReference type="InterPro" id="IPR043519">
    <property type="entry name" value="NT_sf"/>
</dbReference>
<dbReference type="Pfam" id="PF04928">
    <property type="entry name" value="PAP_central"/>
    <property type="match status" value="1"/>
</dbReference>
<feature type="region of interest" description="Disordered" evidence="9">
    <location>
        <begin position="1079"/>
        <end position="1124"/>
    </location>
</feature>
<dbReference type="SUPFAM" id="SSF81301">
    <property type="entry name" value="Nucleotidyltransferase"/>
    <property type="match status" value="1"/>
</dbReference>
<feature type="domain" description="Polymerase nucleotidyl transferase" evidence="10">
    <location>
        <begin position="653"/>
        <end position="681"/>
    </location>
</feature>
<dbReference type="EC" id="2.7.7.19" evidence="3"/>
<evidence type="ECO:0000256" key="7">
    <source>
        <dbReference type="ARBA" id="ARBA00022840"/>
    </source>
</evidence>
<dbReference type="SUPFAM" id="SSF55003">
    <property type="entry name" value="PAP/Archaeal CCA-adding enzyme, C-terminal domain"/>
    <property type="match status" value="1"/>
</dbReference>
<dbReference type="Pfam" id="PF01909">
    <property type="entry name" value="NTP_transf_2"/>
    <property type="match status" value="1"/>
</dbReference>
<dbReference type="Proteomes" id="UP000799324">
    <property type="component" value="Unassembled WGS sequence"/>
</dbReference>
<dbReference type="InterPro" id="IPR005135">
    <property type="entry name" value="Endo/exonuclease/phosphatase"/>
</dbReference>
<feature type="domain" description="Endonuclease/exonuclease/phosphatase" evidence="11">
    <location>
        <begin position="278"/>
        <end position="563"/>
    </location>
</feature>
<dbReference type="GO" id="GO:0031123">
    <property type="term" value="P:RNA 3'-end processing"/>
    <property type="evidence" value="ECO:0007669"/>
    <property type="project" value="InterPro"/>
</dbReference>
<feature type="region of interest" description="Disordered" evidence="9">
    <location>
        <begin position="502"/>
        <end position="526"/>
    </location>
</feature>
<evidence type="ECO:0000256" key="5">
    <source>
        <dbReference type="ARBA" id="ARBA00022679"/>
    </source>
</evidence>
<evidence type="ECO:0000313" key="15">
    <source>
        <dbReference type="Proteomes" id="UP000799324"/>
    </source>
</evidence>
<dbReference type="InterPro" id="IPR011068">
    <property type="entry name" value="NuclTrfase_I-like_C"/>
</dbReference>
<evidence type="ECO:0000256" key="9">
    <source>
        <dbReference type="SAM" id="MobiDB-lite"/>
    </source>
</evidence>
<evidence type="ECO:0000256" key="2">
    <source>
        <dbReference type="ARBA" id="ARBA00010912"/>
    </source>
</evidence>
<proteinExistence type="inferred from homology"/>
<dbReference type="GO" id="GO:0006397">
    <property type="term" value="P:mRNA processing"/>
    <property type="evidence" value="ECO:0007669"/>
    <property type="project" value="UniProtKB-KW"/>
</dbReference>
<dbReference type="Pfam" id="PF04457">
    <property type="entry name" value="MJ1316"/>
    <property type="match status" value="1"/>
</dbReference>
<dbReference type="InterPro" id="IPR040459">
    <property type="entry name" value="MJ1316"/>
</dbReference>